<proteinExistence type="predicted"/>
<feature type="compositionally biased region" description="Basic and acidic residues" evidence="12">
    <location>
        <begin position="759"/>
        <end position="768"/>
    </location>
</feature>
<feature type="compositionally biased region" description="Basic and acidic residues" evidence="12">
    <location>
        <begin position="541"/>
        <end position="551"/>
    </location>
</feature>
<evidence type="ECO:0000256" key="2">
    <source>
        <dbReference type="ARBA" id="ARBA00004286"/>
    </source>
</evidence>
<feature type="compositionally biased region" description="Basic residues" evidence="12">
    <location>
        <begin position="986"/>
        <end position="996"/>
    </location>
</feature>
<dbReference type="CDD" id="cd17744">
    <property type="entry name" value="BRCT_MDC1_rpt1"/>
    <property type="match status" value="1"/>
</dbReference>
<keyword evidence="4" id="KW-0158">Chromosome</keyword>
<dbReference type="GO" id="GO:0005694">
    <property type="term" value="C:chromosome"/>
    <property type="evidence" value="ECO:0007669"/>
    <property type="project" value="UniProtKB-SubCell"/>
</dbReference>
<feature type="region of interest" description="Disordered" evidence="12">
    <location>
        <begin position="205"/>
        <end position="228"/>
    </location>
</feature>
<feature type="compositionally biased region" description="Basic and acidic residues" evidence="12">
    <location>
        <begin position="1"/>
        <end position="11"/>
    </location>
</feature>
<dbReference type="PROSITE" id="PS50006">
    <property type="entry name" value="FHA_DOMAIN"/>
    <property type="match status" value="1"/>
</dbReference>
<evidence type="ECO:0000313" key="14">
    <source>
        <dbReference type="EMBL" id="KAJ3180657.1"/>
    </source>
</evidence>
<evidence type="ECO:0000259" key="13">
    <source>
        <dbReference type="PROSITE" id="PS50006"/>
    </source>
</evidence>
<dbReference type="AlphaFoldDB" id="A0AAD5TMI4"/>
<feature type="region of interest" description="Disordered" evidence="12">
    <location>
        <begin position="244"/>
        <end position="266"/>
    </location>
</feature>
<evidence type="ECO:0000256" key="6">
    <source>
        <dbReference type="ARBA" id="ARBA00022737"/>
    </source>
</evidence>
<dbReference type="CDD" id="cd18432">
    <property type="entry name" value="BRCT_PAXIP1_rpt6_like"/>
    <property type="match status" value="1"/>
</dbReference>
<dbReference type="InterPro" id="IPR001357">
    <property type="entry name" value="BRCT_dom"/>
</dbReference>
<keyword evidence="6" id="KW-0677">Repeat</keyword>
<evidence type="ECO:0000256" key="1">
    <source>
        <dbReference type="ARBA" id="ARBA00004123"/>
    </source>
</evidence>
<keyword evidence="5" id="KW-1017">Isopeptide bond</keyword>
<name>A0AAD5TMI4_9FUNG</name>
<evidence type="ECO:0000256" key="10">
    <source>
        <dbReference type="ARBA" id="ARBA00023242"/>
    </source>
</evidence>
<dbReference type="Pfam" id="PF16770">
    <property type="entry name" value="RTT107_BRCT_5"/>
    <property type="match status" value="1"/>
</dbReference>
<keyword evidence="8" id="KW-0832">Ubl conjugation</keyword>
<comment type="subcellular location">
    <subcellularLocation>
        <location evidence="2">Chromosome</location>
    </subcellularLocation>
    <subcellularLocation>
        <location evidence="1">Nucleus</location>
    </subcellularLocation>
</comment>
<feature type="region of interest" description="Disordered" evidence="12">
    <location>
        <begin position="632"/>
        <end position="1027"/>
    </location>
</feature>
<dbReference type="Gene3D" id="2.60.200.20">
    <property type="match status" value="1"/>
</dbReference>
<dbReference type="InterPro" id="IPR051579">
    <property type="entry name" value="DDR_Transcriptional_Reg"/>
</dbReference>
<feature type="compositionally biased region" description="Low complexity" evidence="12">
    <location>
        <begin position="975"/>
        <end position="985"/>
    </location>
</feature>
<feature type="region of interest" description="Disordered" evidence="12">
    <location>
        <begin position="1"/>
        <end position="24"/>
    </location>
</feature>
<feature type="compositionally biased region" description="Basic residues" evidence="12">
    <location>
        <begin position="842"/>
        <end position="867"/>
    </location>
</feature>
<reference evidence="14" key="1">
    <citation type="submission" date="2020-05" db="EMBL/GenBank/DDBJ databases">
        <title>Phylogenomic resolution of chytrid fungi.</title>
        <authorList>
            <person name="Stajich J.E."/>
            <person name="Amses K."/>
            <person name="Simmons R."/>
            <person name="Seto K."/>
            <person name="Myers J."/>
            <person name="Bonds A."/>
            <person name="Quandt C.A."/>
            <person name="Barry K."/>
            <person name="Liu P."/>
            <person name="Grigoriev I."/>
            <person name="Longcore J.E."/>
            <person name="James T.Y."/>
        </authorList>
    </citation>
    <scope>NUCLEOTIDE SEQUENCE</scope>
    <source>
        <strain evidence="14">JEL0379</strain>
    </source>
</reference>
<dbReference type="Proteomes" id="UP001212152">
    <property type="component" value="Unassembled WGS sequence"/>
</dbReference>
<evidence type="ECO:0000256" key="12">
    <source>
        <dbReference type="SAM" id="MobiDB-lite"/>
    </source>
</evidence>
<keyword evidence="15" id="KW-1185">Reference proteome</keyword>
<accession>A0AAD5TMI4</accession>
<dbReference type="PANTHER" id="PTHR23196:SF1">
    <property type="entry name" value="PAX-INTERACTING PROTEIN 1"/>
    <property type="match status" value="1"/>
</dbReference>
<dbReference type="SUPFAM" id="SSF52113">
    <property type="entry name" value="BRCT domain"/>
    <property type="match status" value="1"/>
</dbReference>
<keyword evidence="9" id="KW-0007">Acetylation</keyword>
<dbReference type="PANTHER" id="PTHR23196">
    <property type="entry name" value="PAX TRANSCRIPTION ACTIVATION DOMAIN INTERACTING PROTEIN"/>
    <property type="match status" value="1"/>
</dbReference>
<feature type="compositionally biased region" description="Basic and acidic residues" evidence="12">
    <location>
        <begin position="1005"/>
        <end position="1020"/>
    </location>
</feature>
<dbReference type="InterPro" id="IPR036420">
    <property type="entry name" value="BRCT_dom_sf"/>
</dbReference>
<sequence>MQGSYKERCELDSETEDDEPSYSVADAVEDGVAAGSHPRLTHREREAFARKEQYIRLRLEAEIPESQKQVVARLREISNDGSLSCNPITIDIRTGLNFIGSSEADCDIYIPTTGVSGIHAVIDVCADGIEHFVEDMSSTNGTHFGLHRYRLIPFRLYQLRHNQIISFDPAKFRYEMLEPERVDDAFGVLQLSALTVETAVDSSFIKTSADEPEPPEGPSAEEHHPGDTTRLLDTSIVSTEIDPASGLVNSTSSAAAAGPDGEPKYDEEVTKKWIDVDERHENEEWPIPIPPNNGARAALSSPDRMALPFEAADPDYYEYDDNYAASPQLIPALVDRKLYNGDLDDDTEIACNENFKAQALAPPPRAADEAHGEVLVADTQELAPLTLSTAPLDPILFELSPDIGGDPTAAVGPVQKSSPASAISARTAPNGGDGGGEGEAATLLGNDLEENGEPEAQAQKRRTRRKETVDLTPVASQDTSTKSDEGKIVKGEAVSVAPHPEPNPEVGQVQSSAPAAVARTSPYLNRDDGAKGGAATQSGNDSKEGKDPEVKRRTRTKQTVDVTPVANHCSSTESGEGDDVTEGALYFAPSPELRLEVSQLKREVPAAVAEDNVGDSSPSLSHLILNEAQSSIGMESTPNETHLDRPTVSPAAIRDPENDDSAFTAERGHEVPLTTAAAARKRVRIAANRKTTTPEAEQDSDETGQKAVESSEEMPTRAAKTRKRRGIMTTSRDPIAEPRAVDPTSGPVAAPAAAAADVAVDHAPEQPAKRRRGKSATARAVEPIVADTVTTTADLLEGDAKPVEDEASVGVMVSDEPPTVDSTATDQIETAQPSEDVDSSKPVKKIRASAKARPKAVPKRTAAPKRKSASEEPDVDDVPGPATKTRKGRATTQRIEEDSDTPAESALPVGSPAKRKSPSRESDDVEDAPAPPPKSRKRNAKTPQAEEVVNTSSVEPTEMEIPVSTTYMSPDPSEPDATTAAAQTPAKRRAPTRKAATKTPTASRVKKEGNSIGESSREVSLEPGSAQKHVAPGVEELQAEGAAVRVMFTGISDAEARSKVVEKLHGETVADWHECTHLVTDRIRRTAKFLCALSAGKHIVNVKWLDASKKAGGFVAETKHLLKDSKAEKQYGFNLTKSTTAARDPNTPRVFEGLEFFVTKSVKPAVDEMKEILAAAGAKLLDGPPKSLRDGLVVIGHPDDADQVAKMTAAGWIVHEGELVLSGILKMEADYESHVLSRGDDVTAAIAAGQKTRWQ</sequence>
<protein>
    <recommendedName>
        <fullName evidence="3">Mediator of DNA damage checkpoint protein 1</fullName>
    </recommendedName>
</protein>
<evidence type="ECO:0000256" key="9">
    <source>
        <dbReference type="ARBA" id="ARBA00022990"/>
    </source>
</evidence>
<evidence type="ECO:0000256" key="4">
    <source>
        <dbReference type="ARBA" id="ARBA00022454"/>
    </source>
</evidence>
<feature type="domain" description="FHA" evidence="13">
    <location>
        <begin position="97"/>
        <end position="149"/>
    </location>
</feature>
<feature type="compositionally biased region" description="Polar residues" evidence="12">
    <location>
        <begin position="820"/>
        <end position="833"/>
    </location>
</feature>
<evidence type="ECO:0000256" key="5">
    <source>
        <dbReference type="ARBA" id="ARBA00022499"/>
    </source>
</evidence>
<dbReference type="InterPro" id="IPR008984">
    <property type="entry name" value="SMAD_FHA_dom_sf"/>
</dbReference>
<feature type="compositionally biased region" description="Low complexity" evidence="12">
    <location>
        <begin position="747"/>
        <end position="758"/>
    </location>
</feature>
<dbReference type="Gene3D" id="3.40.50.10190">
    <property type="entry name" value="BRCT domain"/>
    <property type="match status" value="2"/>
</dbReference>
<dbReference type="EMBL" id="JADGJQ010000015">
    <property type="protein sequence ID" value="KAJ3180657.1"/>
    <property type="molecule type" value="Genomic_DNA"/>
</dbReference>
<keyword evidence="11" id="KW-0131">Cell cycle</keyword>
<dbReference type="Pfam" id="PF00498">
    <property type="entry name" value="FHA"/>
    <property type="match status" value="1"/>
</dbReference>
<comment type="caution">
    <text evidence="14">The sequence shown here is derived from an EMBL/GenBank/DDBJ whole genome shotgun (WGS) entry which is preliminary data.</text>
</comment>
<dbReference type="GO" id="GO:0005634">
    <property type="term" value="C:nucleus"/>
    <property type="evidence" value="ECO:0007669"/>
    <property type="project" value="UniProtKB-SubCell"/>
</dbReference>
<evidence type="ECO:0000313" key="15">
    <source>
        <dbReference type="Proteomes" id="UP001212152"/>
    </source>
</evidence>
<feature type="region of interest" description="Disordered" evidence="12">
    <location>
        <begin position="407"/>
        <end position="583"/>
    </location>
</feature>
<dbReference type="GO" id="GO:0006974">
    <property type="term" value="P:DNA damage response"/>
    <property type="evidence" value="ECO:0007669"/>
    <property type="project" value="UniProtKB-KW"/>
</dbReference>
<evidence type="ECO:0000256" key="3">
    <source>
        <dbReference type="ARBA" id="ARBA00015014"/>
    </source>
</evidence>
<dbReference type="Pfam" id="PF16589">
    <property type="entry name" value="BRCT_2"/>
    <property type="match status" value="1"/>
</dbReference>
<dbReference type="SMART" id="SM00240">
    <property type="entry name" value="FHA"/>
    <property type="match status" value="1"/>
</dbReference>
<dbReference type="SUPFAM" id="SSF49879">
    <property type="entry name" value="SMAD/FHA domain"/>
    <property type="match status" value="1"/>
</dbReference>
<keyword evidence="10" id="KW-0539">Nucleus</keyword>
<organism evidence="14 15">
    <name type="scientific">Geranomyces variabilis</name>
    <dbReference type="NCBI Taxonomy" id="109894"/>
    <lineage>
        <taxon>Eukaryota</taxon>
        <taxon>Fungi</taxon>
        <taxon>Fungi incertae sedis</taxon>
        <taxon>Chytridiomycota</taxon>
        <taxon>Chytridiomycota incertae sedis</taxon>
        <taxon>Chytridiomycetes</taxon>
        <taxon>Spizellomycetales</taxon>
        <taxon>Powellomycetaceae</taxon>
        <taxon>Geranomyces</taxon>
    </lineage>
</organism>
<evidence type="ECO:0000256" key="11">
    <source>
        <dbReference type="ARBA" id="ARBA00023306"/>
    </source>
</evidence>
<dbReference type="SMART" id="SM00292">
    <property type="entry name" value="BRCT"/>
    <property type="match status" value="2"/>
</dbReference>
<gene>
    <name evidence="14" type="primary">MDC1</name>
    <name evidence="14" type="ORF">HDU87_001770</name>
</gene>
<evidence type="ECO:0000256" key="8">
    <source>
        <dbReference type="ARBA" id="ARBA00022843"/>
    </source>
</evidence>
<feature type="compositionally biased region" description="Basic and acidic residues" evidence="12">
    <location>
        <begin position="481"/>
        <end position="490"/>
    </location>
</feature>
<keyword evidence="7" id="KW-0227">DNA damage</keyword>
<dbReference type="InterPro" id="IPR000253">
    <property type="entry name" value="FHA_dom"/>
</dbReference>
<evidence type="ECO:0000256" key="7">
    <source>
        <dbReference type="ARBA" id="ARBA00022763"/>
    </source>
</evidence>